<dbReference type="GO" id="GO:0003677">
    <property type="term" value="F:DNA binding"/>
    <property type="evidence" value="ECO:0007669"/>
    <property type="project" value="UniProtKB-UniRule"/>
</dbReference>
<evidence type="ECO:0000256" key="3">
    <source>
        <dbReference type="ARBA" id="ARBA00023015"/>
    </source>
</evidence>
<accession>A0A3P1SJY5</accession>
<dbReference type="OrthoDB" id="9781053at2"/>
<keyword evidence="2 6" id="KW-0963">Cytoplasm</keyword>
<dbReference type="Pfam" id="PF20772">
    <property type="entry name" value="TACO1_YebC_N"/>
    <property type="match status" value="1"/>
</dbReference>
<dbReference type="Proteomes" id="UP000267535">
    <property type="component" value="Unassembled WGS sequence"/>
</dbReference>
<gene>
    <name evidence="9" type="ORF">EHS89_19035</name>
</gene>
<dbReference type="GO" id="GO:0005829">
    <property type="term" value="C:cytosol"/>
    <property type="evidence" value="ECO:0007669"/>
    <property type="project" value="TreeGrafter"/>
</dbReference>
<dbReference type="InterPro" id="IPR002876">
    <property type="entry name" value="Transcrip_reg_TACO1-like"/>
</dbReference>
<dbReference type="FunFam" id="1.10.10.200:FF:000003">
    <property type="entry name" value="Probable transcriptional regulatory protein YeeN"/>
    <property type="match status" value="1"/>
</dbReference>
<keyword evidence="10" id="KW-1185">Reference proteome</keyword>
<dbReference type="InterPro" id="IPR048300">
    <property type="entry name" value="TACO1_YebC-like_2nd/3rd_dom"/>
</dbReference>
<dbReference type="Pfam" id="PF01709">
    <property type="entry name" value="Transcrip_reg"/>
    <property type="match status" value="1"/>
</dbReference>
<dbReference type="Gene3D" id="1.10.10.200">
    <property type="match status" value="1"/>
</dbReference>
<keyword evidence="3 6" id="KW-0805">Transcription regulation</keyword>
<dbReference type="RefSeq" id="WP_124927765.1">
    <property type="nucleotide sequence ID" value="NZ_BMOH01000003.1"/>
</dbReference>
<dbReference type="SUPFAM" id="SSF75625">
    <property type="entry name" value="YebC-like"/>
    <property type="match status" value="1"/>
</dbReference>
<evidence type="ECO:0000256" key="6">
    <source>
        <dbReference type="HAMAP-Rule" id="MF_00693"/>
    </source>
</evidence>
<evidence type="ECO:0000313" key="9">
    <source>
        <dbReference type="EMBL" id="RRC97055.1"/>
    </source>
</evidence>
<feature type="domain" description="TACO1/YebC-like N-terminal" evidence="8">
    <location>
        <begin position="5"/>
        <end position="73"/>
    </location>
</feature>
<sequence>MGRGFEVRKASMAKTQGAKSKLYAKYGKEIYVVAKNGSPDPDANLSLRRLIDKAKKDQVPAHVIDKAIDKAAGGGGEDFVPVRYEGFGPGGCMVIVDCLTDNNNRTFGDVRVAFNKGKAKLGGQGAVAHMFDHRAIFVFEHSDEDEILEALMEADVDVADIENEDGKITVYAPHTEFFKAKTALHEAYPDMTIEVEEIAFVPQTMVELSGEDVEQFEKFIEMMNDVEDVQDIYHNAEIAD</sequence>
<keyword evidence="5 6" id="KW-0804">Transcription</keyword>
<dbReference type="NCBIfam" id="TIGR01033">
    <property type="entry name" value="YebC/PmpR family DNA-binding transcriptional regulator"/>
    <property type="match status" value="1"/>
</dbReference>
<comment type="similarity">
    <text evidence="1 6">Belongs to the TACO1 family.</text>
</comment>
<evidence type="ECO:0000259" key="8">
    <source>
        <dbReference type="Pfam" id="PF20772"/>
    </source>
</evidence>
<name>A0A3P1SJY5_9GAMM</name>
<evidence type="ECO:0000256" key="5">
    <source>
        <dbReference type="ARBA" id="ARBA00023163"/>
    </source>
</evidence>
<dbReference type="AlphaFoldDB" id="A0A3P1SJY5"/>
<dbReference type="InterPro" id="IPR017856">
    <property type="entry name" value="Integrase-like_N"/>
</dbReference>
<comment type="caution">
    <text evidence="9">The sequence shown here is derived from an EMBL/GenBank/DDBJ whole genome shotgun (WGS) entry which is preliminary data.</text>
</comment>
<dbReference type="PANTHER" id="PTHR12532:SF0">
    <property type="entry name" value="TRANSLATIONAL ACTIVATOR OF CYTOCHROME C OXIDASE 1"/>
    <property type="match status" value="1"/>
</dbReference>
<dbReference type="PANTHER" id="PTHR12532">
    <property type="entry name" value="TRANSLATIONAL ACTIVATOR OF CYTOCHROME C OXIDASE 1"/>
    <property type="match status" value="1"/>
</dbReference>
<dbReference type="InterPro" id="IPR029072">
    <property type="entry name" value="YebC-like"/>
</dbReference>
<dbReference type="InterPro" id="IPR049083">
    <property type="entry name" value="TACO1_YebC_N"/>
</dbReference>
<keyword evidence="4 6" id="KW-0238">DNA-binding</keyword>
<dbReference type="InterPro" id="IPR026564">
    <property type="entry name" value="Transcrip_reg_TACO1-like_dom3"/>
</dbReference>
<evidence type="ECO:0000256" key="1">
    <source>
        <dbReference type="ARBA" id="ARBA00008724"/>
    </source>
</evidence>
<evidence type="ECO:0000256" key="2">
    <source>
        <dbReference type="ARBA" id="ARBA00022490"/>
    </source>
</evidence>
<dbReference type="Gene3D" id="3.30.70.980">
    <property type="match status" value="2"/>
</dbReference>
<dbReference type="EMBL" id="RQXV01000014">
    <property type="protein sequence ID" value="RRC97055.1"/>
    <property type="molecule type" value="Genomic_DNA"/>
</dbReference>
<reference evidence="9 10" key="1">
    <citation type="submission" date="2018-11" db="EMBL/GenBank/DDBJ databases">
        <title>The draft genome sequence of Amphritea balenae JAMM 1525T.</title>
        <authorList>
            <person name="Fang Z."/>
            <person name="Zhang Y."/>
            <person name="Han X."/>
        </authorList>
    </citation>
    <scope>NUCLEOTIDE SEQUENCE [LARGE SCALE GENOMIC DNA]</scope>
    <source>
        <strain evidence="9 10">JAMM 1525</strain>
    </source>
</reference>
<evidence type="ECO:0000259" key="7">
    <source>
        <dbReference type="Pfam" id="PF01709"/>
    </source>
</evidence>
<feature type="domain" description="TACO1/YebC-like second and third" evidence="7">
    <location>
        <begin position="81"/>
        <end position="236"/>
    </location>
</feature>
<comment type="subcellular location">
    <subcellularLocation>
        <location evidence="6">Cytoplasm</location>
    </subcellularLocation>
</comment>
<dbReference type="GO" id="GO:0006355">
    <property type="term" value="P:regulation of DNA-templated transcription"/>
    <property type="evidence" value="ECO:0007669"/>
    <property type="project" value="UniProtKB-UniRule"/>
</dbReference>
<dbReference type="HAMAP" id="MF_00693">
    <property type="entry name" value="Transcrip_reg_TACO1"/>
    <property type="match status" value="1"/>
</dbReference>
<protein>
    <recommendedName>
        <fullName evidence="6">Probable transcriptional regulatory protein EHS89_19035</fullName>
    </recommendedName>
</protein>
<evidence type="ECO:0000256" key="4">
    <source>
        <dbReference type="ARBA" id="ARBA00023125"/>
    </source>
</evidence>
<dbReference type="NCBIfam" id="NF009044">
    <property type="entry name" value="PRK12378.1"/>
    <property type="match status" value="1"/>
</dbReference>
<organism evidence="9 10">
    <name type="scientific">Amphritea balenae</name>
    <dbReference type="NCBI Taxonomy" id="452629"/>
    <lineage>
        <taxon>Bacteria</taxon>
        <taxon>Pseudomonadati</taxon>
        <taxon>Pseudomonadota</taxon>
        <taxon>Gammaproteobacteria</taxon>
        <taxon>Oceanospirillales</taxon>
        <taxon>Oceanospirillaceae</taxon>
        <taxon>Amphritea</taxon>
    </lineage>
</organism>
<proteinExistence type="inferred from homology"/>
<evidence type="ECO:0000313" key="10">
    <source>
        <dbReference type="Proteomes" id="UP000267535"/>
    </source>
</evidence>